<dbReference type="HOGENOM" id="CLU_086377_1_1_3"/>
<name>B0C7Q9_ACAM1</name>
<dbReference type="InterPro" id="IPR025196">
    <property type="entry name" value="DUF4126"/>
</dbReference>
<keyword evidence="1" id="KW-1133">Transmembrane helix</keyword>
<dbReference type="Proteomes" id="UP000000268">
    <property type="component" value="Chromosome"/>
</dbReference>
<gene>
    <name evidence="3" type="ordered locus">AM1_1422</name>
</gene>
<keyword evidence="1" id="KW-0472">Membrane</keyword>
<dbReference type="Pfam" id="PF13548">
    <property type="entry name" value="DUF4126"/>
    <property type="match status" value="1"/>
</dbReference>
<protein>
    <recommendedName>
        <fullName evidence="2">DUF4126 domain-containing protein</fullName>
    </recommendedName>
</protein>
<dbReference type="STRING" id="329726.AM1_1422"/>
<feature type="transmembrane region" description="Helical" evidence="1">
    <location>
        <begin position="146"/>
        <end position="175"/>
    </location>
</feature>
<feature type="transmembrane region" description="Helical" evidence="1">
    <location>
        <begin position="74"/>
        <end position="95"/>
    </location>
</feature>
<accession>B0C7Q9</accession>
<reference evidence="3 4" key="1">
    <citation type="journal article" date="2008" name="Proc. Natl. Acad. Sci. U.S.A.">
        <title>Niche adaptation and genome expansion in the chlorophyll d-producing cyanobacterium Acaryochloris marina.</title>
        <authorList>
            <person name="Swingley W.D."/>
            <person name="Chen M."/>
            <person name="Cheung P.C."/>
            <person name="Conrad A.L."/>
            <person name="Dejesa L.C."/>
            <person name="Hao J."/>
            <person name="Honchak B.M."/>
            <person name="Karbach L.E."/>
            <person name="Kurdoglu A."/>
            <person name="Lahiri S."/>
            <person name="Mastrian S.D."/>
            <person name="Miyashita H."/>
            <person name="Page L."/>
            <person name="Ramakrishna P."/>
            <person name="Satoh S."/>
            <person name="Sattley W.M."/>
            <person name="Shimada Y."/>
            <person name="Taylor H.L."/>
            <person name="Tomo T."/>
            <person name="Tsuchiya T."/>
            <person name="Wang Z.T."/>
            <person name="Raymond J."/>
            <person name="Mimuro M."/>
            <person name="Blankenship R.E."/>
            <person name="Touchman J.W."/>
        </authorList>
    </citation>
    <scope>NUCLEOTIDE SEQUENCE [LARGE SCALE GENOMIC DNA]</scope>
    <source>
        <strain evidence="4">MBIC 11017</strain>
    </source>
</reference>
<dbReference type="AlphaFoldDB" id="B0C7Q9"/>
<organism evidence="3 4">
    <name type="scientific">Acaryochloris marina (strain MBIC 11017)</name>
    <dbReference type="NCBI Taxonomy" id="329726"/>
    <lineage>
        <taxon>Bacteria</taxon>
        <taxon>Bacillati</taxon>
        <taxon>Cyanobacteriota</taxon>
        <taxon>Cyanophyceae</taxon>
        <taxon>Acaryochloridales</taxon>
        <taxon>Acaryochloridaceae</taxon>
        <taxon>Acaryochloris</taxon>
    </lineage>
</organism>
<evidence type="ECO:0000313" key="4">
    <source>
        <dbReference type="Proteomes" id="UP000000268"/>
    </source>
</evidence>
<feature type="domain" description="DUF4126" evidence="2">
    <location>
        <begin position="7"/>
        <end position="176"/>
    </location>
</feature>
<dbReference type="EMBL" id="CP000828">
    <property type="protein sequence ID" value="ABW26450.1"/>
    <property type="molecule type" value="Genomic_DNA"/>
</dbReference>
<sequence length="208" mass="22011">MEILISLCLGITLSAASGLRVFIPPLIMCMAALFGDLPLAPNLQWIGSYPALIVLSTAVVVEVLAYYIPGVNNLLDLIEIPTAIAVGSVLTAATLGDLNPVLQWTLAILAGGSAAGIVETTTSVTRVAATTMTGGVGNPVLSTIEAVLSVVLTLLGLAIPLLAAGIVLLVIIGLIRKTKSILLARRQRRKANRMMEGRYRNRTRYRLR</sequence>
<dbReference type="RefSeq" id="WP_012161982.1">
    <property type="nucleotide sequence ID" value="NC_009925.1"/>
</dbReference>
<evidence type="ECO:0000256" key="1">
    <source>
        <dbReference type="SAM" id="Phobius"/>
    </source>
</evidence>
<evidence type="ECO:0000313" key="3">
    <source>
        <dbReference type="EMBL" id="ABW26450.1"/>
    </source>
</evidence>
<dbReference type="KEGG" id="amr:AM1_1422"/>
<evidence type="ECO:0000259" key="2">
    <source>
        <dbReference type="Pfam" id="PF13548"/>
    </source>
</evidence>
<dbReference type="eggNOG" id="ENOG5031U0Y">
    <property type="taxonomic scope" value="Bacteria"/>
</dbReference>
<dbReference type="OrthoDB" id="288613at2"/>
<proteinExistence type="predicted"/>
<keyword evidence="1" id="KW-0812">Transmembrane</keyword>
<feature type="transmembrane region" description="Helical" evidence="1">
    <location>
        <begin position="42"/>
        <end position="67"/>
    </location>
</feature>
<keyword evidence="4" id="KW-1185">Reference proteome</keyword>